<organism evidence="4">
    <name type="scientific">Homo sapiens</name>
    <name type="common">Human</name>
    <dbReference type="NCBI Taxonomy" id="9606"/>
    <lineage>
        <taxon>Eukaryota</taxon>
        <taxon>Metazoa</taxon>
        <taxon>Chordata</taxon>
        <taxon>Craniata</taxon>
        <taxon>Vertebrata</taxon>
        <taxon>Euteleostomi</taxon>
        <taxon>Mammalia</taxon>
        <taxon>Eutheria</taxon>
        <taxon>Euarchontoglires</taxon>
        <taxon>Primates</taxon>
        <taxon>Haplorrhini</taxon>
        <taxon>Catarrhini</taxon>
        <taxon>Hominidae</taxon>
        <taxon>Homo</taxon>
    </lineage>
</organism>
<evidence type="ECO:0000256" key="1">
    <source>
        <dbReference type="ARBA" id="ARBA00004496"/>
    </source>
</evidence>
<feature type="region of interest" description="Disordered" evidence="3">
    <location>
        <begin position="1"/>
        <end position="21"/>
    </location>
</feature>
<name>B4DEA9_HUMAN</name>
<dbReference type="GO" id="GO:0005737">
    <property type="term" value="C:cytoplasm"/>
    <property type="evidence" value="ECO:0007669"/>
    <property type="project" value="UniProtKB-SubCell"/>
</dbReference>
<sequence>MTVSGPGTPEPRPATPGASSVEQLRKEGNELFKCGDYGGALAAYTQALGLDATPQDQAVLHRNRAACHLKLEDYDKAETEASKATLTFSEAEAPSPTFVPPTFFWPFLEIFPYCSCLETVASWVLTALLFVLSH</sequence>
<dbReference type="SUPFAM" id="SSF48452">
    <property type="entry name" value="TPR-like"/>
    <property type="match status" value="1"/>
</dbReference>
<dbReference type="PANTHER" id="PTHR45994:SF3">
    <property type="entry name" value="PROTEIN UNC-45 HOMOLOG A"/>
    <property type="match status" value="1"/>
</dbReference>
<reference evidence="4" key="1">
    <citation type="submission" date="2007-10" db="EMBL/GenBank/DDBJ databases">
        <title>NEDO human cDNA sequencing project focused on splicing variants.</title>
        <authorList>
            <person name="Wakamatsu A."/>
            <person name="Yamamoto J."/>
            <person name="Kimura K."/>
            <person name="Ishii S."/>
            <person name="Watanabe K."/>
            <person name="Sugiyama A."/>
            <person name="Murakawa K."/>
            <person name="Kaida T."/>
            <person name="Tsuchiya K."/>
            <person name="Fukuzumi Y."/>
            <person name="Kumagai A."/>
            <person name="Oishi Y."/>
            <person name="Yamamoto S."/>
            <person name="Ono Y."/>
            <person name="Komori Y."/>
            <person name="Yamazaki M."/>
            <person name="Kisu Y."/>
            <person name="Nishikawa T."/>
            <person name="Sugano S."/>
            <person name="Nomura N."/>
            <person name="Isogai T."/>
        </authorList>
    </citation>
    <scope>NUCLEOTIDE SEQUENCE</scope>
    <source>
        <tissue evidence="4">Cerebellum</tissue>
    </source>
</reference>
<dbReference type="InterPro" id="IPR011990">
    <property type="entry name" value="TPR-like_helical_dom_sf"/>
</dbReference>
<dbReference type="AlphaFoldDB" id="B4DEA9"/>
<dbReference type="EMBL" id="AK293538">
    <property type="protein sequence ID" value="BAG57020.1"/>
    <property type="molecule type" value="mRNA"/>
</dbReference>
<dbReference type="Gene3D" id="1.25.40.10">
    <property type="entry name" value="Tetratricopeptide repeat domain"/>
    <property type="match status" value="1"/>
</dbReference>
<accession>B4DEA9</accession>
<dbReference type="InterPro" id="IPR019734">
    <property type="entry name" value="TPR_rpt"/>
</dbReference>
<evidence type="ECO:0000313" key="4">
    <source>
        <dbReference type="EMBL" id="BAG57020.1"/>
    </source>
</evidence>
<protein>
    <submittedName>
        <fullName evidence="4">cDNA FLJ59848, moderately similar to Homo sapiens smooth muscle cell associated protein-1 (SMAP-1), transcript variant 2, mRNA</fullName>
    </submittedName>
</protein>
<dbReference type="SMART" id="SM00028">
    <property type="entry name" value="TPR"/>
    <property type="match status" value="2"/>
</dbReference>
<dbReference type="PeptideAtlas" id="B4DEA9"/>
<keyword evidence="2" id="KW-0963">Cytoplasm</keyword>
<dbReference type="PANTHER" id="PTHR45994">
    <property type="entry name" value="FI21225P1"/>
    <property type="match status" value="1"/>
</dbReference>
<evidence type="ECO:0000256" key="2">
    <source>
        <dbReference type="ARBA" id="ARBA00022490"/>
    </source>
</evidence>
<proteinExistence type="evidence at transcript level"/>
<comment type="subcellular location">
    <subcellularLocation>
        <location evidence="1">Cytoplasm</location>
    </subcellularLocation>
</comment>
<evidence type="ECO:0000256" key="3">
    <source>
        <dbReference type="SAM" id="MobiDB-lite"/>
    </source>
</evidence>